<feature type="domain" description="Four-carbon acid sugar kinase nucleotide binding" evidence="9">
    <location>
        <begin position="306"/>
        <end position="469"/>
    </location>
</feature>
<evidence type="ECO:0000256" key="2">
    <source>
        <dbReference type="ARBA" id="ARBA00022679"/>
    </source>
</evidence>
<dbReference type="EMBL" id="JAWNGC010000017">
    <property type="protein sequence ID" value="MDY5155642.1"/>
    <property type="molecule type" value="Genomic_DNA"/>
</dbReference>
<evidence type="ECO:0000256" key="5">
    <source>
        <dbReference type="ARBA" id="ARBA00022840"/>
    </source>
</evidence>
<sequence>MTVSLSEILKGKPQNPATTAQQVREAREAAGDRRVYVVLDDDPTGTQSVSDLPILTSWDVEDFVWAFESGKAAVYVMTNSRSLSPADAEKVNREVVSSALKAAKESKSELAFVSRSDSTLRGHFPLEPQTIMDEMEKAGAAPADGIILVPAFGDAGRITVDGIHYAGSENEGFVPVGETEFAKDATFGYRESSLPRWVAEKTAGKVKAEEVEVLKLEDLRGNLSKISEQLEQAENGQVFAADTVTEEDLRQLALALIKAEASGKTFVYRVGPPFVRARIGQEEHPPLTREEIASARGNRELATGGLIVVGSHVDLTTRQLNRLREQEKLTELEIEVQQVIDPERRDKHLTAVTDQAISAIKNGNVVVRTSRKLITGVDGDASLEISRQVSAAVVRVTREILRATPPRFVVAKGGITSSDTASKGLEIRRAMVIGPMLEGIVSLWTASAGPAAGIPYIVFAGNVGDEDSLAQVVRKLSS</sequence>
<dbReference type="Pfam" id="PF07005">
    <property type="entry name" value="SBD_N"/>
    <property type="match status" value="1"/>
</dbReference>
<name>A0AAW9HSP5_9ACTO</name>
<dbReference type="InterPro" id="IPR042213">
    <property type="entry name" value="NBD_C_sf"/>
</dbReference>
<keyword evidence="6" id="KW-0119">Carbohydrate metabolism</keyword>
<keyword evidence="3" id="KW-0547">Nucleotide-binding</keyword>
<feature type="region of interest" description="Disordered" evidence="7">
    <location>
        <begin position="1"/>
        <end position="21"/>
    </location>
</feature>
<comment type="similarity">
    <text evidence="1">Belongs to the four-carbon acid sugar kinase family.</text>
</comment>
<dbReference type="Pfam" id="PF17042">
    <property type="entry name" value="NBD_C"/>
    <property type="match status" value="1"/>
</dbReference>
<evidence type="ECO:0000256" key="3">
    <source>
        <dbReference type="ARBA" id="ARBA00022741"/>
    </source>
</evidence>
<protein>
    <submittedName>
        <fullName evidence="10">Four-carbon acid sugar kinase family protein</fullName>
    </submittedName>
</protein>
<dbReference type="InterPro" id="IPR031475">
    <property type="entry name" value="NBD_C"/>
</dbReference>
<evidence type="ECO:0000256" key="6">
    <source>
        <dbReference type="ARBA" id="ARBA00023277"/>
    </source>
</evidence>
<dbReference type="InterPro" id="IPR037051">
    <property type="entry name" value="4-carb_acid_sugar_kinase_N_sf"/>
</dbReference>
<evidence type="ECO:0000313" key="10">
    <source>
        <dbReference type="EMBL" id="MDY5155642.1"/>
    </source>
</evidence>
<dbReference type="GO" id="GO:0016301">
    <property type="term" value="F:kinase activity"/>
    <property type="evidence" value="ECO:0007669"/>
    <property type="project" value="UniProtKB-KW"/>
</dbReference>
<accession>A0AAW9HSP5</accession>
<dbReference type="Gene3D" id="3.40.50.10840">
    <property type="entry name" value="Putative sugar-binding, N-terminal domain"/>
    <property type="match status" value="1"/>
</dbReference>
<proteinExistence type="inferred from homology"/>
<feature type="domain" description="Four-carbon acid sugar kinase N-terminal" evidence="8">
    <location>
        <begin position="36"/>
        <end position="277"/>
    </location>
</feature>
<reference evidence="10" key="1">
    <citation type="submission" date="2023-10" db="EMBL/GenBank/DDBJ databases">
        <title>Whole Genome based description of the genera Actinobaculum and Actinotignum reveals a complex phylogenetic relationship within the species included in the genus Actinotignum.</title>
        <authorList>
            <person name="Jensen C.S."/>
            <person name="Dargis R."/>
            <person name="Kemp M."/>
            <person name="Christensen J.J."/>
        </authorList>
    </citation>
    <scope>NUCLEOTIDE SEQUENCE</scope>
    <source>
        <strain evidence="10">SLA_B511</strain>
    </source>
</reference>
<comment type="caution">
    <text evidence="10">The sequence shown here is derived from an EMBL/GenBank/DDBJ whole genome shotgun (WGS) entry which is preliminary data.</text>
</comment>
<evidence type="ECO:0000256" key="4">
    <source>
        <dbReference type="ARBA" id="ARBA00022777"/>
    </source>
</evidence>
<dbReference type="Proteomes" id="UP001281731">
    <property type="component" value="Unassembled WGS sequence"/>
</dbReference>
<evidence type="ECO:0000256" key="1">
    <source>
        <dbReference type="ARBA" id="ARBA00005715"/>
    </source>
</evidence>
<evidence type="ECO:0000259" key="9">
    <source>
        <dbReference type="Pfam" id="PF17042"/>
    </source>
</evidence>
<evidence type="ECO:0000256" key="7">
    <source>
        <dbReference type="SAM" id="MobiDB-lite"/>
    </source>
</evidence>
<dbReference type="InterPro" id="IPR010737">
    <property type="entry name" value="4-carb_acid_sugar_kinase_N"/>
</dbReference>
<dbReference type="AlphaFoldDB" id="A0AAW9HSP5"/>
<dbReference type="Gene3D" id="3.40.980.20">
    <property type="entry name" value="Four-carbon acid sugar kinase, nucleotide binding domain"/>
    <property type="match status" value="1"/>
</dbReference>
<organism evidence="10 11">
    <name type="scientific">Actinotignum urinale</name>
    <dbReference type="NCBI Taxonomy" id="190146"/>
    <lineage>
        <taxon>Bacteria</taxon>
        <taxon>Bacillati</taxon>
        <taxon>Actinomycetota</taxon>
        <taxon>Actinomycetes</taxon>
        <taxon>Actinomycetales</taxon>
        <taxon>Actinomycetaceae</taxon>
        <taxon>Actinotignum</taxon>
    </lineage>
</organism>
<keyword evidence="5" id="KW-0067">ATP-binding</keyword>
<evidence type="ECO:0000259" key="8">
    <source>
        <dbReference type="Pfam" id="PF07005"/>
    </source>
</evidence>
<evidence type="ECO:0000313" key="11">
    <source>
        <dbReference type="Proteomes" id="UP001281731"/>
    </source>
</evidence>
<dbReference type="RefSeq" id="WP_102165854.1">
    <property type="nucleotide sequence ID" value="NZ_CP126967.1"/>
</dbReference>
<gene>
    <name evidence="10" type="ORF">R6G80_07935</name>
</gene>
<dbReference type="SUPFAM" id="SSF142764">
    <property type="entry name" value="YgbK-like"/>
    <property type="match status" value="1"/>
</dbReference>
<dbReference type="GO" id="GO:0005524">
    <property type="term" value="F:ATP binding"/>
    <property type="evidence" value="ECO:0007669"/>
    <property type="project" value="UniProtKB-KW"/>
</dbReference>
<keyword evidence="4 10" id="KW-0418">Kinase</keyword>
<keyword evidence="2" id="KW-0808">Transferase</keyword>